<sequence>MRTERIAYLIAPLLMASTLAHADPKWMKESSEIQSLLKSVSTVEGDLGVRFANVGLRVNAVRLEEISQEDIKEDPMLQPGDVEISILTEGTPHSGDCKVLGSPTFLRRKGQFLPQDRTGMWLLTGVCAVPN</sequence>
<evidence type="ECO:0000313" key="2">
    <source>
        <dbReference type="EMBL" id="RAO75908.1"/>
    </source>
</evidence>
<name>A0A328P138_9GAMM</name>
<evidence type="ECO:0000256" key="1">
    <source>
        <dbReference type="SAM" id="SignalP"/>
    </source>
</evidence>
<accession>A0A328P138</accession>
<comment type="caution">
    <text evidence="2">The sequence shown here is derived from an EMBL/GenBank/DDBJ whole genome shotgun (WGS) entry which is preliminary data.</text>
</comment>
<proteinExistence type="predicted"/>
<gene>
    <name evidence="2" type="ORF">CA260_17940</name>
</gene>
<dbReference type="AlphaFoldDB" id="A0A328P138"/>
<feature type="signal peptide" evidence="1">
    <location>
        <begin position="1"/>
        <end position="22"/>
    </location>
</feature>
<dbReference type="OrthoDB" id="7059842at2"/>
<keyword evidence="3" id="KW-1185">Reference proteome</keyword>
<reference evidence="2 3" key="1">
    <citation type="journal article" date="2018" name="Genet. Mol. Biol.">
        <title>The genome sequence of Dyella jiangningensis FCAV SCS01 from a lignocellulose-decomposing microbial consortium metagenome reveals potential for biotechnological applications.</title>
        <authorList>
            <person name="Desiderato J.G."/>
            <person name="Alvarenga D.O."/>
            <person name="Constancio M.T.L."/>
            <person name="Alves L.M.C."/>
            <person name="Varani A.M."/>
        </authorList>
    </citation>
    <scope>NUCLEOTIDE SEQUENCE [LARGE SCALE GENOMIC DNA]</scope>
    <source>
        <strain evidence="2 3">FCAV SCS01</strain>
    </source>
</reference>
<protein>
    <submittedName>
        <fullName evidence="2">Uncharacterized protein</fullName>
    </submittedName>
</protein>
<evidence type="ECO:0000313" key="3">
    <source>
        <dbReference type="Proteomes" id="UP000248926"/>
    </source>
</evidence>
<dbReference type="EMBL" id="NFZS01000004">
    <property type="protein sequence ID" value="RAO75908.1"/>
    <property type="molecule type" value="Genomic_DNA"/>
</dbReference>
<feature type="chain" id="PRO_5016272865" evidence="1">
    <location>
        <begin position="23"/>
        <end position="131"/>
    </location>
</feature>
<dbReference type="Proteomes" id="UP000248926">
    <property type="component" value="Unassembled WGS sequence"/>
</dbReference>
<dbReference type="RefSeq" id="WP_111984366.1">
    <property type="nucleotide sequence ID" value="NZ_NFZS01000004.1"/>
</dbReference>
<keyword evidence="1" id="KW-0732">Signal</keyword>
<organism evidence="2 3">
    <name type="scientific">Dyella jiangningensis</name>
    <dbReference type="NCBI Taxonomy" id="1379159"/>
    <lineage>
        <taxon>Bacteria</taxon>
        <taxon>Pseudomonadati</taxon>
        <taxon>Pseudomonadota</taxon>
        <taxon>Gammaproteobacteria</taxon>
        <taxon>Lysobacterales</taxon>
        <taxon>Rhodanobacteraceae</taxon>
        <taxon>Dyella</taxon>
    </lineage>
</organism>